<feature type="region of interest" description="Disordered" evidence="1">
    <location>
        <begin position="730"/>
        <end position="764"/>
    </location>
</feature>
<dbReference type="Proteomes" id="UP000030669">
    <property type="component" value="Unassembled WGS sequence"/>
</dbReference>
<sequence>MADLETTDGSSRGYLPVLRALKHLQVVMNDNFFNIASILTALRGLRPPDPPPWAGSAIRQPILRYLPHRYWDSQGQKIPSVLEYKEADLSSKGVSAQEFIQNEKIHRSVLDFVDVKRAFATLVLPSVSAVAQEPLAVASFGGYECSDDPMEDGEAQEGQSLLTQDSFADLRPLLEYYSSRSTSFTDSTSVLSSLSSLFKAEFDYDPQDRPSIAPSSMQSAMSLLPNDEPNENVLSSPSIVSASSIVSGISALFVGDDETSVEVGRSACTQLAPAWSALSGLSSFFDPADDSQDYLDNGLPSSSSLPAMFSLEASFALVVLALAEISVALDTAEDLTDSEESADISHASMEGIQQDAFHAESDDENRSFSVLEEQPVEDPISEVGRQIQDAAQEEVAREIHEKVVDVEHGAEGSVVSAPEEQLAQEVDGKIDFGIQEQEVPTGLGMKEEDAVFLNESSESNFNREVDMQSEAEFAMHEILTDKTPVLEESLESGYTEEIDEKVETQTLLAEHEKLEDQESDEEDYILEQVQVESTTPQGSPPVRQKKRVRFQLEIGIVVPGQDEGASTTPAGRPRRKPRRHMRFQVEVIPPYTGKGKVISTTPEGVPPQQGISHEGQTGTPPGTPHAAQFRAKGKSASCSPISRPSARKVGKKQIANLSLPVFNRKAAARTPGRPQRVVDDVFLLSSDPPVRVRPEHVVDDVFLLSTHLSAQDVPLGPFRPLSKLNRKVKTLRRPEHLSPVPKTSEAASVPRPASPTDDDEESTLTLTEIQDFRLRLEATRTKAFPPPPPVPGWDDDSARSVVEDLSAHARPQECLSNSCVPTQAPVEQEQSVDCGTSGVEVSHAPHLVQRSQRTMVSVDTSVRDAQVQRSPVTPSTSAYNLVYHLLRTPGRSPVKDKMDMDLYPLFPKGWSLYSRPVVDPVDAAPCSRAFSLESPIEFPEMPALFLASDKTAQPVPGVASAAAVDHEPMDTCPIALPSDDNAHPQLDAAVVTIPDSEPMDVLPAEVPAPVLAAMDILVGSLTQLSLGPAGEDGGEDYEMDVEPCCSIIRMRTSALCPCQLHGDPVPMDVDPLCASGCSDIVMVAVSRGPSLNVSLNAMDWTPTEVYGL</sequence>
<proteinExistence type="predicted"/>
<dbReference type="HOGENOM" id="CLU_282136_0_0_1"/>
<keyword evidence="3" id="KW-1185">Reference proteome</keyword>
<protein>
    <submittedName>
        <fullName evidence="2">Uncharacterized protein</fullName>
    </submittedName>
</protein>
<gene>
    <name evidence="2" type="ORF">GLOTRDRAFT_128418</name>
</gene>
<feature type="compositionally biased region" description="Polar residues" evidence="1">
    <location>
        <begin position="609"/>
        <end position="620"/>
    </location>
</feature>
<evidence type="ECO:0000256" key="1">
    <source>
        <dbReference type="SAM" id="MobiDB-lite"/>
    </source>
</evidence>
<reference evidence="2 3" key="1">
    <citation type="journal article" date="2012" name="Science">
        <title>The Paleozoic origin of enzymatic lignin decomposition reconstructed from 31 fungal genomes.</title>
        <authorList>
            <person name="Floudas D."/>
            <person name="Binder M."/>
            <person name="Riley R."/>
            <person name="Barry K."/>
            <person name="Blanchette R.A."/>
            <person name="Henrissat B."/>
            <person name="Martinez A.T."/>
            <person name="Otillar R."/>
            <person name="Spatafora J.W."/>
            <person name="Yadav J.S."/>
            <person name="Aerts A."/>
            <person name="Benoit I."/>
            <person name="Boyd A."/>
            <person name="Carlson A."/>
            <person name="Copeland A."/>
            <person name="Coutinho P.M."/>
            <person name="de Vries R.P."/>
            <person name="Ferreira P."/>
            <person name="Findley K."/>
            <person name="Foster B."/>
            <person name="Gaskell J."/>
            <person name="Glotzer D."/>
            <person name="Gorecki P."/>
            <person name="Heitman J."/>
            <person name="Hesse C."/>
            <person name="Hori C."/>
            <person name="Igarashi K."/>
            <person name="Jurgens J.A."/>
            <person name="Kallen N."/>
            <person name="Kersten P."/>
            <person name="Kohler A."/>
            <person name="Kuees U."/>
            <person name="Kumar T.K.A."/>
            <person name="Kuo A."/>
            <person name="LaButti K."/>
            <person name="Larrondo L.F."/>
            <person name="Lindquist E."/>
            <person name="Ling A."/>
            <person name="Lombard V."/>
            <person name="Lucas S."/>
            <person name="Lundell T."/>
            <person name="Martin R."/>
            <person name="McLaughlin D.J."/>
            <person name="Morgenstern I."/>
            <person name="Morin E."/>
            <person name="Murat C."/>
            <person name="Nagy L.G."/>
            <person name="Nolan M."/>
            <person name="Ohm R.A."/>
            <person name="Patyshakuliyeva A."/>
            <person name="Rokas A."/>
            <person name="Ruiz-Duenas F.J."/>
            <person name="Sabat G."/>
            <person name="Salamov A."/>
            <person name="Samejima M."/>
            <person name="Schmutz J."/>
            <person name="Slot J.C."/>
            <person name="St John F."/>
            <person name="Stenlid J."/>
            <person name="Sun H."/>
            <person name="Sun S."/>
            <person name="Syed K."/>
            <person name="Tsang A."/>
            <person name="Wiebenga A."/>
            <person name="Young D."/>
            <person name="Pisabarro A."/>
            <person name="Eastwood D.C."/>
            <person name="Martin F."/>
            <person name="Cullen D."/>
            <person name="Grigoriev I.V."/>
            <person name="Hibbett D.S."/>
        </authorList>
    </citation>
    <scope>NUCLEOTIDE SEQUENCE [LARGE SCALE GENOMIC DNA]</scope>
    <source>
        <strain evidence="2 3">ATCC 11539</strain>
    </source>
</reference>
<feature type="region of interest" description="Disordered" evidence="1">
    <location>
        <begin position="359"/>
        <end position="378"/>
    </location>
</feature>
<dbReference type="KEGG" id="gtr:GLOTRDRAFT_128418"/>
<name>S7RTK9_GLOTA</name>
<dbReference type="EMBL" id="KB469300">
    <property type="protein sequence ID" value="EPQ56474.1"/>
    <property type="molecule type" value="Genomic_DNA"/>
</dbReference>
<evidence type="ECO:0000313" key="2">
    <source>
        <dbReference type="EMBL" id="EPQ56474.1"/>
    </source>
</evidence>
<evidence type="ECO:0000313" key="3">
    <source>
        <dbReference type="Proteomes" id="UP000030669"/>
    </source>
</evidence>
<accession>S7RTK9</accession>
<dbReference type="AlphaFoldDB" id="S7RTK9"/>
<organism evidence="2 3">
    <name type="scientific">Gloeophyllum trabeum (strain ATCC 11539 / FP-39264 / Madison 617)</name>
    <name type="common">Brown rot fungus</name>
    <dbReference type="NCBI Taxonomy" id="670483"/>
    <lineage>
        <taxon>Eukaryota</taxon>
        <taxon>Fungi</taxon>
        <taxon>Dikarya</taxon>
        <taxon>Basidiomycota</taxon>
        <taxon>Agaricomycotina</taxon>
        <taxon>Agaricomycetes</taxon>
        <taxon>Gloeophyllales</taxon>
        <taxon>Gloeophyllaceae</taxon>
        <taxon>Gloeophyllum</taxon>
    </lineage>
</organism>
<dbReference type="GeneID" id="19301727"/>
<dbReference type="RefSeq" id="XP_007865201.1">
    <property type="nucleotide sequence ID" value="XM_007867010.1"/>
</dbReference>
<feature type="region of interest" description="Disordered" evidence="1">
    <location>
        <begin position="601"/>
        <end position="650"/>
    </location>
</feature>